<evidence type="ECO:0000259" key="1">
    <source>
        <dbReference type="PROSITE" id="PS51186"/>
    </source>
</evidence>
<dbReference type="InterPro" id="IPR000182">
    <property type="entry name" value="GNAT_dom"/>
</dbReference>
<proteinExistence type="predicted"/>
<dbReference type="GO" id="GO:0016747">
    <property type="term" value="F:acyltransferase activity, transferring groups other than amino-acyl groups"/>
    <property type="evidence" value="ECO:0007669"/>
    <property type="project" value="InterPro"/>
</dbReference>
<dbReference type="Gene3D" id="3.40.630.30">
    <property type="match status" value="1"/>
</dbReference>
<sequence>MIEWQEKRFLDLSTEELYEVFKIRAEIFVLEQEIAYVDPDNKDQKAIHVIGRKEKKIVAYARAFPPGEYYEGFSGFGRVAVDKKERGKGVGIALVEKTVEVCLKNFTNHDIKISAQEHLEKFYVERGFVCKNERYLEDGIPHCAMYYKG</sequence>
<dbReference type="AlphaFoldDB" id="A0A381Q592"/>
<gene>
    <name evidence="2" type="ORF">METZ01_LOCUS27345</name>
</gene>
<organism evidence="2">
    <name type="scientific">marine metagenome</name>
    <dbReference type="NCBI Taxonomy" id="408172"/>
    <lineage>
        <taxon>unclassified sequences</taxon>
        <taxon>metagenomes</taxon>
        <taxon>ecological metagenomes</taxon>
    </lineage>
</organism>
<evidence type="ECO:0000313" key="2">
    <source>
        <dbReference type="EMBL" id="SUZ74491.1"/>
    </source>
</evidence>
<dbReference type="InterPro" id="IPR016181">
    <property type="entry name" value="Acyl_CoA_acyltransferase"/>
</dbReference>
<accession>A0A381Q592</accession>
<reference evidence="2" key="1">
    <citation type="submission" date="2018-05" db="EMBL/GenBank/DDBJ databases">
        <authorList>
            <person name="Lanie J.A."/>
            <person name="Ng W.-L."/>
            <person name="Kazmierczak K.M."/>
            <person name="Andrzejewski T.M."/>
            <person name="Davidsen T.M."/>
            <person name="Wayne K.J."/>
            <person name="Tettelin H."/>
            <person name="Glass J.I."/>
            <person name="Rusch D."/>
            <person name="Podicherti R."/>
            <person name="Tsui H.-C.T."/>
            <person name="Winkler M.E."/>
        </authorList>
    </citation>
    <scope>NUCLEOTIDE SEQUENCE</scope>
</reference>
<dbReference type="EMBL" id="UINC01001213">
    <property type="protein sequence ID" value="SUZ74491.1"/>
    <property type="molecule type" value="Genomic_DNA"/>
</dbReference>
<dbReference type="PROSITE" id="PS51186">
    <property type="entry name" value="GNAT"/>
    <property type="match status" value="1"/>
</dbReference>
<name>A0A381Q592_9ZZZZ</name>
<dbReference type="SUPFAM" id="SSF55729">
    <property type="entry name" value="Acyl-CoA N-acyltransferases (Nat)"/>
    <property type="match status" value="1"/>
</dbReference>
<dbReference type="Pfam" id="PF13673">
    <property type="entry name" value="Acetyltransf_10"/>
    <property type="match status" value="1"/>
</dbReference>
<feature type="domain" description="N-acetyltransferase" evidence="1">
    <location>
        <begin position="7"/>
        <end position="149"/>
    </location>
</feature>
<dbReference type="CDD" id="cd04301">
    <property type="entry name" value="NAT_SF"/>
    <property type="match status" value="1"/>
</dbReference>
<protein>
    <recommendedName>
        <fullName evidence="1">N-acetyltransferase domain-containing protein</fullName>
    </recommendedName>
</protein>